<accession>A0A4C1SAY7</accession>
<proteinExistence type="predicted"/>
<keyword evidence="3" id="KW-1185">Reference proteome</keyword>
<evidence type="ECO:0000256" key="1">
    <source>
        <dbReference type="SAM" id="MobiDB-lite"/>
    </source>
</evidence>
<dbReference type="Gene3D" id="1.10.510.10">
    <property type="entry name" value="Transferase(Phosphotransferase) domain 1"/>
    <property type="match status" value="1"/>
</dbReference>
<evidence type="ECO:0008006" key="4">
    <source>
        <dbReference type="Google" id="ProtNLM"/>
    </source>
</evidence>
<sequence>MKTIILLDDSSGGSNTPVEHRLQMWNERPKSIYGWEEDSHDRRHHSEIEEDRSRQRHRDHYDQNRQEDLRQEINRDKLREQRHNVDLGLNLSSTNSLHHRSDIKTESENNIKPVNKEKEKRPEWDMFADRDVDSNFDEKVVVMPVIKASRNLQQELIADQNLPDDQHRKVTQLKDLLDNIFALDPSKRISLNQALTHPFIQEKM</sequence>
<feature type="region of interest" description="Disordered" evidence="1">
    <location>
        <begin position="1"/>
        <end position="20"/>
    </location>
</feature>
<dbReference type="EMBL" id="BGZK01003263">
    <property type="protein sequence ID" value="GBO99338.1"/>
    <property type="molecule type" value="Genomic_DNA"/>
</dbReference>
<feature type="region of interest" description="Disordered" evidence="1">
    <location>
        <begin position="36"/>
        <end position="80"/>
    </location>
</feature>
<dbReference type="AlphaFoldDB" id="A0A4C1SAY7"/>
<dbReference type="OrthoDB" id="3967at2759"/>
<comment type="caution">
    <text evidence="2">The sequence shown here is derived from an EMBL/GenBank/DDBJ whole genome shotgun (WGS) entry which is preliminary data.</text>
</comment>
<dbReference type="SUPFAM" id="SSF56112">
    <property type="entry name" value="Protein kinase-like (PK-like)"/>
    <property type="match status" value="1"/>
</dbReference>
<organism evidence="2 3">
    <name type="scientific">Eumeta variegata</name>
    <name type="common">Bagworm moth</name>
    <name type="synonym">Eumeta japonica</name>
    <dbReference type="NCBI Taxonomy" id="151549"/>
    <lineage>
        <taxon>Eukaryota</taxon>
        <taxon>Metazoa</taxon>
        <taxon>Ecdysozoa</taxon>
        <taxon>Arthropoda</taxon>
        <taxon>Hexapoda</taxon>
        <taxon>Insecta</taxon>
        <taxon>Pterygota</taxon>
        <taxon>Neoptera</taxon>
        <taxon>Endopterygota</taxon>
        <taxon>Lepidoptera</taxon>
        <taxon>Glossata</taxon>
        <taxon>Ditrysia</taxon>
        <taxon>Tineoidea</taxon>
        <taxon>Psychidae</taxon>
        <taxon>Oiketicinae</taxon>
        <taxon>Eumeta</taxon>
    </lineage>
</organism>
<reference evidence="2 3" key="1">
    <citation type="journal article" date="2019" name="Commun. Biol.">
        <title>The bagworm genome reveals a unique fibroin gene that provides high tensile strength.</title>
        <authorList>
            <person name="Kono N."/>
            <person name="Nakamura H."/>
            <person name="Ohtoshi R."/>
            <person name="Tomita M."/>
            <person name="Numata K."/>
            <person name="Arakawa K."/>
        </authorList>
    </citation>
    <scope>NUCLEOTIDE SEQUENCE [LARGE SCALE GENOMIC DNA]</scope>
</reference>
<dbReference type="InterPro" id="IPR011009">
    <property type="entry name" value="Kinase-like_dom_sf"/>
</dbReference>
<dbReference type="STRING" id="151549.A0A4C1SAY7"/>
<gene>
    <name evidence="2" type="ORF">EVAR_67084_1</name>
</gene>
<feature type="compositionally biased region" description="Basic and acidic residues" evidence="1">
    <location>
        <begin position="37"/>
        <end position="80"/>
    </location>
</feature>
<dbReference type="Proteomes" id="UP000299102">
    <property type="component" value="Unassembled WGS sequence"/>
</dbReference>
<evidence type="ECO:0000313" key="2">
    <source>
        <dbReference type="EMBL" id="GBO99338.1"/>
    </source>
</evidence>
<name>A0A4C1SAY7_EUMVA</name>
<protein>
    <recommendedName>
        <fullName evidence="4">Protein kinase domain-containing protein</fullName>
    </recommendedName>
</protein>
<evidence type="ECO:0000313" key="3">
    <source>
        <dbReference type="Proteomes" id="UP000299102"/>
    </source>
</evidence>